<feature type="compositionally biased region" description="Polar residues" evidence="5">
    <location>
        <begin position="1265"/>
        <end position="1301"/>
    </location>
</feature>
<reference evidence="7 8" key="1">
    <citation type="journal article" date="2021" name="Sci. Rep.">
        <title>Chromosome anchoring in Senegalese sole (Solea senegalensis) reveals sex-associated markers and genome rearrangements in flatfish.</title>
        <authorList>
            <person name="Guerrero-Cozar I."/>
            <person name="Gomez-Garrido J."/>
            <person name="Berbel C."/>
            <person name="Martinez-Blanch J.F."/>
            <person name="Alioto T."/>
            <person name="Claros M.G."/>
            <person name="Gagnaire P.A."/>
            <person name="Manchado M."/>
        </authorList>
    </citation>
    <scope>NUCLEOTIDE SEQUENCE [LARGE SCALE GENOMIC DNA]</scope>
    <source>
        <strain evidence="7">Sse05_10M</strain>
    </source>
</reference>
<evidence type="ECO:0000256" key="1">
    <source>
        <dbReference type="ARBA" id="ARBA00004496"/>
    </source>
</evidence>
<feature type="compositionally biased region" description="Basic and acidic residues" evidence="5">
    <location>
        <begin position="403"/>
        <end position="416"/>
    </location>
</feature>
<feature type="compositionally biased region" description="Basic residues" evidence="5">
    <location>
        <begin position="417"/>
        <end position="426"/>
    </location>
</feature>
<dbReference type="InterPro" id="IPR001478">
    <property type="entry name" value="PDZ"/>
</dbReference>
<feature type="region of interest" description="Disordered" evidence="5">
    <location>
        <begin position="1638"/>
        <end position="1708"/>
    </location>
</feature>
<feature type="compositionally biased region" description="Polar residues" evidence="5">
    <location>
        <begin position="1586"/>
        <end position="1601"/>
    </location>
</feature>
<evidence type="ECO:0000256" key="4">
    <source>
        <dbReference type="ARBA" id="ARBA00038161"/>
    </source>
</evidence>
<dbReference type="SMART" id="SM00228">
    <property type="entry name" value="PDZ"/>
    <property type="match status" value="1"/>
</dbReference>
<feature type="compositionally biased region" description="Low complexity" evidence="5">
    <location>
        <begin position="1116"/>
        <end position="1130"/>
    </location>
</feature>
<feature type="compositionally biased region" description="Polar residues" evidence="5">
    <location>
        <begin position="933"/>
        <end position="964"/>
    </location>
</feature>
<name>A0AAV6QTX2_SOLSE</name>
<evidence type="ECO:0000256" key="3">
    <source>
        <dbReference type="ARBA" id="ARBA00022553"/>
    </source>
</evidence>
<feature type="domain" description="PDZ" evidence="6">
    <location>
        <begin position="89"/>
        <end position="172"/>
    </location>
</feature>
<feature type="compositionally biased region" description="Low complexity" evidence="5">
    <location>
        <begin position="1776"/>
        <end position="1794"/>
    </location>
</feature>
<organism evidence="7 8">
    <name type="scientific">Solea senegalensis</name>
    <name type="common">Senegalese sole</name>
    <dbReference type="NCBI Taxonomy" id="28829"/>
    <lineage>
        <taxon>Eukaryota</taxon>
        <taxon>Metazoa</taxon>
        <taxon>Chordata</taxon>
        <taxon>Craniata</taxon>
        <taxon>Vertebrata</taxon>
        <taxon>Euteleostomi</taxon>
        <taxon>Actinopterygii</taxon>
        <taxon>Neopterygii</taxon>
        <taxon>Teleostei</taxon>
        <taxon>Neoteleostei</taxon>
        <taxon>Acanthomorphata</taxon>
        <taxon>Carangaria</taxon>
        <taxon>Pleuronectiformes</taxon>
        <taxon>Pleuronectoidei</taxon>
        <taxon>Soleidae</taxon>
        <taxon>Solea</taxon>
    </lineage>
</organism>
<feature type="compositionally biased region" description="Pro residues" evidence="5">
    <location>
        <begin position="893"/>
        <end position="911"/>
    </location>
</feature>
<dbReference type="GO" id="GO:0005634">
    <property type="term" value="C:nucleus"/>
    <property type="evidence" value="ECO:0007669"/>
    <property type="project" value="TreeGrafter"/>
</dbReference>
<feature type="compositionally biased region" description="Pro residues" evidence="5">
    <location>
        <begin position="1307"/>
        <end position="1327"/>
    </location>
</feature>
<feature type="region of interest" description="Disordered" evidence="5">
    <location>
        <begin position="1761"/>
        <end position="1817"/>
    </location>
</feature>
<feature type="compositionally biased region" description="Acidic residues" evidence="5">
    <location>
        <begin position="484"/>
        <end position="502"/>
    </location>
</feature>
<dbReference type="EMBL" id="JAGKHQ010000015">
    <property type="protein sequence ID" value="KAG7495714.1"/>
    <property type="molecule type" value="Genomic_DNA"/>
</dbReference>
<feature type="compositionally biased region" description="Basic and acidic residues" evidence="5">
    <location>
        <begin position="427"/>
        <end position="438"/>
    </location>
</feature>
<keyword evidence="3" id="KW-0597">Phosphoprotein</keyword>
<feature type="compositionally biased region" description="Low complexity" evidence="5">
    <location>
        <begin position="359"/>
        <end position="372"/>
    </location>
</feature>
<dbReference type="GO" id="GO:0032233">
    <property type="term" value="P:positive regulation of actin filament bundle assembly"/>
    <property type="evidence" value="ECO:0007669"/>
    <property type="project" value="TreeGrafter"/>
</dbReference>
<dbReference type="InterPro" id="IPR051976">
    <property type="entry name" value="Synaptopodin_domain"/>
</dbReference>
<feature type="region of interest" description="Disordered" evidence="5">
    <location>
        <begin position="637"/>
        <end position="661"/>
    </location>
</feature>
<feature type="compositionally biased region" description="Polar residues" evidence="5">
    <location>
        <begin position="1237"/>
        <end position="1254"/>
    </location>
</feature>
<feature type="region of interest" description="Disordered" evidence="5">
    <location>
        <begin position="476"/>
        <end position="505"/>
    </location>
</feature>
<feature type="compositionally biased region" description="Low complexity" evidence="5">
    <location>
        <begin position="1678"/>
        <end position="1701"/>
    </location>
</feature>
<feature type="region of interest" description="Disordered" evidence="5">
    <location>
        <begin position="1386"/>
        <end position="1467"/>
    </location>
</feature>
<comment type="subcellular location">
    <subcellularLocation>
        <location evidence="1">Cytoplasm</location>
    </subcellularLocation>
</comment>
<dbReference type="PANTHER" id="PTHR24217:SF9">
    <property type="entry name" value="SYNAPTOPODIN-2"/>
    <property type="match status" value="1"/>
</dbReference>
<accession>A0AAV6QTX2</accession>
<feature type="compositionally biased region" description="Polar residues" evidence="5">
    <location>
        <begin position="1062"/>
        <end position="1071"/>
    </location>
</feature>
<feature type="region of interest" description="Disordered" evidence="5">
    <location>
        <begin position="353"/>
        <end position="438"/>
    </location>
</feature>
<feature type="compositionally biased region" description="Low complexity" evidence="5">
    <location>
        <begin position="1092"/>
        <end position="1108"/>
    </location>
</feature>
<comment type="similarity">
    <text evidence="4">Belongs to the synaptopodin family.</text>
</comment>
<feature type="compositionally biased region" description="Low complexity" evidence="5">
    <location>
        <begin position="965"/>
        <end position="976"/>
    </location>
</feature>
<dbReference type="Pfam" id="PF00595">
    <property type="entry name" value="PDZ"/>
    <property type="match status" value="1"/>
</dbReference>
<feature type="compositionally biased region" description="Polar residues" evidence="5">
    <location>
        <begin position="1082"/>
        <end position="1091"/>
    </location>
</feature>
<comment type="caution">
    <text evidence="7">The sequence shown here is derived from an EMBL/GenBank/DDBJ whole genome shotgun (WGS) entry which is preliminary data.</text>
</comment>
<feature type="compositionally biased region" description="Polar residues" evidence="5">
    <location>
        <begin position="998"/>
        <end position="1030"/>
    </location>
</feature>
<evidence type="ECO:0000313" key="8">
    <source>
        <dbReference type="Proteomes" id="UP000693946"/>
    </source>
</evidence>
<dbReference type="GO" id="GO:0015629">
    <property type="term" value="C:actin cytoskeleton"/>
    <property type="evidence" value="ECO:0007669"/>
    <property type="project" value="TreeGrafter"/>
</dbReference>
<protein>
    <submittedName>
        <fullName evidence="7">Synaptopodin-2-like isoform X1</fullName>
    </submittedName>
</protein>
<evidence type="ECO:0000256" key="2">
    <source>
        <dbReference type="ARBA" id="ARBA00022490"/>
    </source>
</evidence>
<feature type="compositionally biased region" description="Low complexity" evidence="5">
    <location>
        <begin position="1201"/>
        <end position="1213"/>
    </location>
</feature>
<proteinExistence type="inferred from homology"/>
<dbReference type="PANTHER" id="PTHR24217">
    <property type="entry name" value="PUTATIVE-RELATED"/>
    <property type="match status" value="1"/>
</dbReference>
<feature type="compositionally biased region" description="Pro residues" evidence="5">
    <location>
        <begin position="1489"/>
        <end position="1502"/>
    </location>
</feature>
<feature type="region of interest" description="Disordered" evidence="5">
    <location>
        <begin position="1576"/>
        <end position="1607"/>
    </location>
</feature>
<feature type="compositionally biased region" description="Polar residues" evidence="5">
    <location>
        <begin position="857"/>
        <end position="878"/>
    </location>
</feature>
<evidence type="ECO:0000313" key="7">
    <source>
        <dbReference type="EMBL" id="KAG7495714.1"/>
    </source>
</evidence>
<feature type="compositionally biased region" description="Polar residues" evidence="5">
    <location>
        <begin position="1386"/>
        <end position="1403"/>
    </location>
</feature>
<feature type="compositionally biased region" description="Low complexity" evidence="5">
    <location>
        <begin position="1222"/>
        <end position="1236"/>
    </location>
</feature>
<feature type="compositionally biased region" description="Low complexity" evidence="5">
    <location>
        <begin position="1148"/>
        <end position="1166"/>
    </location>
</feature>
<feature type="compositionally biased region" description="Polar residues" evidence="5">
    <location>
        <begin position="1175"/>
        <end position="1200"/>
    </location>
</feature>
<gene>
    <name evidence="7" type="ORF">JOB18_004187</name>
</gene>
<feature type="region of interest" description="Disordered" evidence="5">
    <location>
        <begin position="839"/>
        <end position="1338"/>
    </location>
</feature>
<keyword evidence="2" id="KW-0963">Cytoplasm</keyword>
<sequence length="1861" mass="206505">MLMHCLRFLPGDKVDKPPVACPRLQAGLCAVTCLKRAGLVEKLTSWGLSSAAVEVDPLKCGRCGCQLHALSVSAEVWLKTKKSMGTGDYICVTVRGGAPWGFTLREGEGDTYRPFLISQVEEGGHAFLAGVQEGDEVVSLNGEPCADLSLLRAFALIDTSIDCLQLLLKRFCPMSSRDLESEETYCSERESSGDGLASTTLHIISPKHRSQSPTELYISASQDEAHYGEMDSIMTLPRGPHQLCTQLHAPPPDQRGRESDFKENEEQRCFSPGEMVELQVSLSEQRLDDTSCTSLGSAHGIEGELSNREAVETHSIPLSGREPLGQHGVVLSHPSMLGQVEVILQQPSASGAGRGILSVGGPRVSGSVGSQSEGEEGGGPNEGLPGSFTVSFGIPTGEATPAVEEHSDSEGDQDKPNKHRARHSRLRRSESLSDKQVKEAKSKCKRIALLLTAAPPNPNNKGVLMFKKHRQRAKKFTLVSYGTGEDERENSDEEDEENDDNGQETHTVEFTLVAPKGTEIDKHFLTNAHSREGVLTINWDKGLLEIERNLNNQSEMECLPDTKGKGALMFAQRRQRMDEIAAEHEELRRHGIPVEGVQETEKKTVEQSYMQSATEGHVYMDVTTHQQSQQQQYQQYQEQQYYEQQPSYQQPQQSYQHQQQNYQQQQQQYEQQYQQQQYEQQHYQQQMYQQQQGYHQEQQHMKHYSTNINGTVQHQTSESSFTNRTAKPFSVGNVMASPYSPAMSGTNQDSVGQEQIASRDERISTPAIRTGVLQDTRRKNTGKPMFTFKDAPKVSPNPALLNLLNRPGKKLGFESGPEEDYLSLGAEACNFLQSPCVKHKTPPPVAPKPMINPNSPPWSSQMEMNNQDTAQHAENSVSTPAVAPTTDATPAPELEPTPAPAPKPSPPPAPQEAPASITTEEQHTWTLPEAESQEQSMQVTAQEENSRINSTLQSEQGAGTTWAVTQSQSQQPSTTSWNPAKMQPRESPPNQTPPQEHWVTQQTTQVQPHSSAATWTPASQPSWSQPQEQAQIHIHGQPHWAQPVEQPQPEPPVQPRWAQPVEQPQSQTQIQPPWAHSHEQPRVQQMQLSWGQPQEPVQQQAQAPWAQPLGKQSLHQPSWQSPQQNPQEQPTWVRQVQPESQPQPPWAQQPQQHAPQQAWPQAQSPEQPQPPWVSAQPQHSQQRNAWPPSQAQPETQPSWMQATQAQAQVQTQANLNPWAPVTTQSQSQPSWTQHPPEQSQNTMPSWAQEQNQPPWAQRVPPQSSPQPNTVWPPAQSQPQTIVNAWTPESKQTPVHVSTSMVNDRPSPKPWHPPQNPTQNRTPPPPPQRMHSFTTGQRASSLINPMATTLNPSSAGPAYEMPVVRGKGAEMFAKRQSRMEKFVVDSETVQANKATRSSSPTASLPNEWKYTPNVRAPPSRAFNPIQSPFYPPAATKQPLLGTSSSKDKKKGKDKQTPARKPLSVVDVMKHQPYQLNSSLFTFGPAEEAPKPPAPKPDCLPSNPPIENQPASYEQMAPIQPTGQFNAPYPQQDYGMPMQVMMHDGQYQQNPANIYAPDNTFQQHPDSFYQQAYNQQYQHPAPPAYHPQSPQSSIPAYQQASQVPYQPASSPPYLAAPSVIYQQQPPSSYVAPSFLVAARPESASGSNTVNAPKPRFTAKKSSAQALGRSYSLSPPVRVLPTGQKSASTSSSPKPPTWVSTTPPARQKSWLEKGHKPLSPWEAASRHPLGLVDEAFASQNLYQTLALDICLAAQRKMLPEPPAEWKSTMSYQAPKKKGSQTWSPSQSRSQRRAPLPSFFSPAKTAVSTPTGHAGYGSLPRQWQPQQSVTEAMMKAPVSSSEYKRPLGKQTYKSVYTSNTWSWRR</sequence>
<evidence type="ECO:0000256" key="5">
    <source>
        <dbReference type="SAM" id="MobiDB-lite"/>
    </source>
</evidence>
<feature type="region of interest" description="Disordered" evidence="5">
    <location>
        <begin position="1481"/>
        <end position="1509"/>
    </location>
</feature>
<dbReference type="GO" id="GO:0030018">
    <property type="term" value="C:Z disc"/>
    <property type="evidence" value="ECO:0007669"/>
    <property type="project" value="TreeGrafter"/>
</dbReference>
<evidence type="ECO:0000259" key="6">
    <source>
        <dbReference type="PROSITE" id="PS50106"/>
    </source>
</evidence>
<feature type="compositionally biased region" description="Low complexity" evidence="5">
    <location>
        <begin position="879"/>
        <end position="892"/>
    </location>
</feature>
<dbReference type="GO" id="GO:0003779">
    <property type="term" value="F:actin binding"/>
    <property type="evidence" value="ECO:0007669"/>
    <property type="project" value="TreeGrafter"/>
</dbReference>
<dbReference type="PROSITE" id="PS50106">
    <property type="entry name" value="PDZ"/>
    <property type="match status" value="1"/>
</dbReference>
<keyword evidence="8" id="KW-1185">Reference proteome</keyword>
<dbReference type="Proteomes" id="UP000693946">
    <property type="component" value="Linkage Group LG3"/>
</dbReference>